<name>A0A1X7U9T3_AMPQE</name>
<dbReference type="AlphaFoldDB" id="A0A1X7U9T3"/>
<dbReference type="PANTHER" id="PTHR47526">
    <property type="entry name" value="ATP-DEPENDENT DNA HELICASE"/>
    <property type="match status" value="1"/>
</dbReference>
<evidence type="ECO:0000313" key="1">
    <source>
        <dbReference type="EnsemblMetazoa" id="Aqu2.1.24221_001"/>
    </source>
</evidence>
<sequence>MATNGNSGYYSTLSGQDKKRYATKVELFARKKFCMSIDPYEIKEWIDDIELWPEVEFGDIYTYLINSKSIYTKETLKSYKSLKAYNYYTRQWLGRNCVFT</sequence>
<organism evidence="1">
    <name type="scientific">Amphimedon queenslandica</name>
    <name type="common">Sponge</name>
    <dbReference type="NCBI Taxonomy" id="400682"/>
    <lineage>
        <taxon>Eukaryota</taxon>
        <taxon>Metazoa</taxon>
        <taxon>Porifera</taxon>
        <taxon>Demospongiae</taxon>
        <taxon>Heteroscleromorpha</taxon>
        <taxon>Haplosclerida</taxon>
        <taxon>Niphatidae</taxon>
        <taxon>Amphimedon</taxon>
    </lineage>
</organism>
<proteinExistence type="predicted"/>
<dbReference type="EnsemblMetazoa" id="Aqu2.1.24221_001">
    <property type="protein sequence ID" value="Aqu2.1.24221_001"/>
    <property type="gene ID" value="Aqu2.1.24221"/>
</dbReference>
<reference evidence="1" key="1">
    <citation type="submission" date="2017-05" db="UniProtKB">
        <authorList>
            <consortium name="EnsemblMetazoa"/>
        </authorList>
    </citation>
    <scope>IDENTIFICATION</scope>
</reference>
<dbReference type="InParanoid" id="A0A1X7U9T3"/>
<protein>
    <submittedName>
        <fullName evidence="1">Uncharacterized protein</fullName>
    </submittedName>
</protein>
<accession>A0A1X7U9T3</accession>